<dbReference type="PROSITE" id="PS51296">
    <property type="entry name" value="RIESKE"/>
    <property type="match status" value="1"/>
</dbReference>
<keyword evidence="4" id="KW-0408">Iron</keyword>
<keyword evidence="7" id="KW-0223">Dioxygenase</keyword>
<dbReference type="CDD" id="cd08878">
    <property type="entry name" value="RHO_alpha_C_DMO-like"/>
    <property type="match status" value="1"/>
</dbReference>
<dbReference type="PANTHER" id="PTHR21266:SF60">
    <property type="entry name" value="3-KETOSTEROID-9-ALPHA-MONOOXYGENASE, OXYGENASE COMPONENT"/>
    <property type="match status" value="1"/>
</dbReference>
<protein>
    <submittedName>
        <fullName evidence="7">Aromatic ring-hydroxylating dioxygenase subunit alpha</fullName>
    </submittedName>
</protein>
<sequence>MNYVRNAWYVAAWSSEIEGMKPFAITILGEPIVIYRGESGRLAALEDRCVHRLAPLSLGRCEGDRLRCMYHGLLYAPEGKVVEIPGQQQIPPRAAVRSYPIVERHSWVWIWMGAAEAADETLIPPAVGLDHPDFILGHGQLDYEAEARLINDNLLDFSHLTYVHAESFGAGEEFASTQAKIEPVERGIRYQRWIENSLGSSSRKSATPMDSYMVYDFLIPGVLLMTGGVFPLGTAAECGYGTPDLSHAVSGTTFTSQAVTPLTAKTSRYFFSWGPHRDHGDEAVRDILMGIAGKAFAEDKVMIEAQQRVIDRSPGAQIMPTAHDKGVTLFNRLIEKLSREERERVGIAA</sequence>
<evidence type="ECO:0000259" key="6">
    <source>
        <dbReference type="PROSITE" id="PS51296"/>
    </source>
</evidence>
<dbReference type="GO" id="GO:0051213">
    <property type="term" value="F:dioxygenase activity"/>
    <property type="evidence" value="ECO:0007669"/>
    <property type="project" value="UniProtKB-KW"/>
</dbReference>
<dbReference type="SUPFAM" id="SSF55961">
    <property type="entry name" value="Bet v1-like"/>
    <property type="match status" value="1"/>
</dbReference>
<dbReference type="InterPro" id="IPR044043">
    <property type="entry name" value="VanA_C_cat"/>
</dbReference>
<keyword evidence="8" id="KW-1185">Reference proteome</keyword>
<dbReference type="EMBL" id="JAHFVK010000001">
    <property type="protein sequence ID" value="MBT2134115.1"/>
    <property type="molecule type" value="Genomic_DNA"/>
</dbReference>
<dbReference type="Gene3D" id="3.90.380.10">
    <property type="entry name" value="Naphthalene 1,2-dioxygenase Alpha Subunit, Chain A, domain 1"/>
    <property type="match status" value="1"/>
</dbReference>
<dbReference type="Proteomes" id="UP000811255">
    <property type="component" value="Unassembled WGS sequence"/>
</dbReference>
<organism evidence="7 8">
    <name type="scientific">Croceibacterium selenioxidans</name>
    <dbReference type="NCBI Taxonomy" id="2838833"/>
    <lineage>
        <taxon>Bacteria</taxon>
        <taxon>Pseudomonadati</taxon>
        <taxon>Pseudomonadota</taxon>
        <taxon>Alphaproteobacteria</taxon>
        <taxon>Sphingomonadales</taxon>
        <taxon>Erythrobacteraceae</taxon>
        <taxon>Croceibacterium</taxon>
    </lineage>
</organism>
<evidence type="ECO:0000256" key="5">
    <source>
        <dbReference type="ARBA" id="ARBA00023014"/>
    </source>
</evidence>
<feature type="domain" description="Rieske" evidence="6">
    <location>
        <begin position="8"/>
        <end position="110"/>
    </location>
</feature>
<dbReference type="PANTHER" id="PTHR21266">
    <property type="entry name" value="IRON-SULFUR DOMAIN CONTAINING PROTEIN"/>
    <property type="match status" value="1"/>
</dbReference>
<dbReference type="InterPro" id="IPR017941">
    <property type="entry name" value="Rieske_2Fe-2S"/>
</dbReference>
<keyword evidence="1" id="KW-0001">2Fe-2S</keyword>
<evidence type="ECO:0000313" key="7">
    <source>
        <dbReference type="EMBL" id="MBT2134115.1"/>
    </source>
</evidence>
<keyword evidence="5" id="KW-0411">Iron-sulfur</keyword>
<evidence type="ECO:0000256" key="1">
    <source>
        <dbReference type="ARBA" id="ARBA00022714"/>
    </source>
</evidence>
<dbReference type="RefSeq" id="WP_214535465.1">
    <property type="nucleotide sequence ID" value="NZ_JAHFVK010000001.1"/>
</dbReference>
<evidence type="ECO:0000256" key="4">
    <source>
        <dbReference type="ARBA" id="ARBA00023004"/>
    </source>
</evidence>
<accession>A0ABS5W4H4</accession>
<evidence type="ECO:0000313" key="8">
    <source>
        <dbReference type="Proteomes" id="UP000811255"/>
    </source>
</evidence>
<gene>
    <name evidence="7" type="ORF">KK137_07195</name>
</gene>
<proteinExistence type="predicted"/>
<keyword evidence="2" id="KW-0479">Metal-binding</keyword>
<reference evidence="7 8" key="1">
    <citation type="submission" date="2021-05" db="EMBL/GenBank/DDBJ databases">
        <title>Croceibacterium sp. LX-88 genome sequence.</title>
        <authorList>
            <person name="Luo X."/>
        </authorList>
    </citation>
    <scope>NUCLEOTIDE SEQUENCE [LARGE SCALE GENOMIC DNA]</scope>
    <source>
        <strain evidence="7 8">LX-88</strain>
    </source>
</reference>
<dbReference type="Pfam" id="PF00355">
    <property type="entry name" value="Rieske"/>
    <property type="match status" value="1"/>
</dbReference>
<dbReference type="InterPro" id="IPR050584">
    <property type="entry name" value="Cholesterol_7-desaturase"/>
</dbReference>
<evidence type="ECO:0000256" key="3">
    <source>
        <dbReference type="ARBA" id="ARBA00023002"/>
    </source>
</evidence>
<dbReference type="Gene3D" id="2.102.10.10">
    <property type="entry name" value="Rieske [2Fe-2S] iron-sulphur domain"/>
    <property type="match status" value="1"/>
</dbReference>
<comment type="caution">
    <text evidence="7">The sequence shown here is derived from an EMBL/GenBank/DDBJ whole genome shotgun (WGS) entry which is preliminary data.</text>
</comment>
<keyword evidence="3" id="KW-0560">Oxidoreductase</keyword>
<dbReference type="SUPFAM" id="SSF50022">
    <property type="entry name" value="ISP domain"/>
    <property type="match status" value="1"/>
</dbReference>
<dbReference type="InterPro" id="IPR036922">
    <property type="entry name" value="Rieske_2Fe-2S_sf"/>
</dbReference>
<dbReference type="Pfam" id="PF19112">
    <property type="entry name" value="VanA_C"/>
    <property type="match status" value="1"/>
</dbReference>
<evidence type="ECO:0000256" key="2">
    <source>
        <dbReference type="ARBA" id="ARBA00022723"/>
    </source>
</evidence>
<name>A0ABS5W4H4_9SPHN</name>